<organism evidence="1">
    <name type="scientific">marine metagenome</name>
    <dbReference type="NCBI Taxonomy" id="408172"/>
    <lineage>
        <taxon>unclassified sequences</taxon>
        <taxon>metagenomes</taxon>
        <taxon>ecological metagenomes</taxon>
    </lineage>
</organism>
<name>A0A382S539_9ZZZZ</name>
<feature type="non-terminal residue" evidence="1">
    <location>
        <position position="1"/>
    </location>
</feature>
<accession>A0A382S539</accession>
<protein>
    <submittedName>
        <fullName evidence="1">Uncharacterized protein</fullName>
    </submittedName>
</protein>
<gene>
    <name evidence="1" type="ORF">METZ01_LOCUS357883</name>
</gene>
<reference evidence="1" key="1">
    <citation type="submission" date="2018-05" db="EMBL/GenBank/DDBJ databases">
        <authorList>
            <person name="Lanie J.A."/>
            <person name="Ng W.-L."/>
            <person name="Kazmierczak K.M."/>
            <person name="Andrzejewski T.M."/>
            <person name="Davidsen T.M."/>
            <person name="Wayne K.J."/>
            <person name="Tettelin H."/>
            <person name="Glass J.I."/>
            <person name="Rusch D."/>
            <person name="Podicherti R."/>
            <person name="Tsui H.-C.T."/>
            <person name="Winkler M.E."/>
        </authorList>
    </citation>
    <scope>NUCLEOTIDE SEQUENCE</scope>
</reference>
<dbReference type="AlphaFoldDB" id="A0A382S539"/>
<sequence>VIYLIVINIVIWLSNNVDVRTGERIKNENNRTDSRSSEDDIKYKEVDIRAI</sequence>
<proteinExistence type="predicted"/>
<dbReference type="EMBL" id="UINC01126509">
    <property type="protein sequence ID" value="SVD05029.1"/>
    <property type="molecule type" value="Genomic_DNA"/>
</dbReference>
<evidence type="ECO:0000313" key="1">
    <source>
        <dbReference type="EMBL" id="SVD05029.1"/>
    </source>
</evidence>